<evidence type="ECO:0000313" key="2">
    <source>
        <dbReference type="Proteomes" id="UP000299102"/>
    </source>
</evidence>
<gene>
    <name evidence="1" type="ORF">EVAR_56044_1</name>
</gene>
<organism evidence="1 2">
    <name type="scientific">Eumeta variegata</name>
    <name type="common">Bagworm moth</name>
    <name type="synonym">Eumeta japonica</name>
    <dbReference type="NCBI Taxonomy" id="151549"/>
    <lineage>
        <taxon>Eukaryota</taxon>
        <taxon>Metazoa</taxon>
        <taxon>Ecdysozoa</taxon>
        <taxon>Arthropoda</taxon>
        <taxon>Hexapoda</taxon>
        <taxon>Insecta</taxon>
        <taxon>Pterygota</taxon>
        <taxon>Neoptera</taxon>
        <taxon>Endopterygota</taxon>
        <taxon>Lepidoptera</taxon>
        <taxon>Glossata</taxon>
        <taxon>Ditrysia</taxon>
        <taxon>Tineoidea</taxon>
        <taxon>Psychidae</taxon>
        <taxon>Oiketicinae</taxon>
        <taxon>Eumeta</taxon>
    </lineage>
</organism>
<proteinExistence type="predicted"/>
<dbReference type="Proteomes" id="UP000299102">
    <property type="component" value="Unassembled WGS sequence"/>
</dbReference>
<evidence type="ECO:0000313" key="1">
    <source>
        <dbReference type="EMBL" id="GBP71887.1"/>
    </source>
</evidence>
<name>A0A4C1YBI6_EUMVA</name>
<reference evidence="1 2" key="1">
    <citation type="journal article" date="2019" name="Commun. Biol.">
        <title>The bagworm genome reveals a unique fibroin gene that provides high tensile strength.</title>
        <authorList>
            <person name="Kono N."/>
            <person name="Nakamura H."/>
            <person name="Ohtoshi R."/>
            <person name="Tomita M."/>
            <person name="Numata K."/>
            <person name="Arakawa K."/>
        </authorList>
    </citation>
    <scope>NUCLEOTIDE SEQUENCE [LARGE SCALE GENOMIC DNA]</scope>
</reference>
<protein>
    <submittedName>
        <fullName evidence="1">Uncharacterized protein</fullName>
    </submittedName>
</protein>
<sequence>MVVIKKGKLIIIKPVRRSYHNITDSFLRKEMRARRRRSFNLRVLGRRVAYGYKMKAHAEAALAIDRVLIHCDRGDTISLLN</sequence>
<accession>A0A4C1YBI6</accession>
<dbReference type="EMBL" id="BGZK01001125">
    <property type="protein sequence ID" value="GBP71887.1"/>
    <property type="molecule type" value="Genomic_DNA"/>
</dbReference>
<dbReference type="AlphaFoldDB" id="A0A4C1YBI6"/>
<comment type="caution">
    <text evidence="1">The sequence shown here is derived from an EMBL/GenBank/DDBJ whole genome shotgun (WGS) entry which is preliminary data.</text>
</comment>
<keyword evidence="2" id="KW-1185">Reference proteome</keyword>